<protein>
    <recommendedName>
        <fullName evidence="9">Lysine transporter LysE</fullName>
    </recommendedName>
</protein>
<reference evidence="7 8" key="1">
    <citation type="submission" date="2014-11" db="EMBL/GenBank/DDBJ databases">
        <title>Comparative genomics of Methylobacterium species.</title>
        <authorList>
            <person name="Chaudhry V."/>
            <person name="Patil P.B."/>
        </authorList>
    </citation>
    <scope>NUCLEOTIDE SEQUENCE [LARGE SCALE GENOMIC DNA]</scope>
    <source>
        <strain evidence="7 8">SE3.6</strain>
    </source>
</reference>
<organism evidence="7 8">
    <name type="scientific">Methylobacterium indicum</name>
    <dbReference type="NCBI Taxonomy" id="1775910"/>
    <lineage>
        <taxon>Bacteria</taxon>
        <taxon>Pseudomonadati</taxon>
        <taxon>Pseudomonadota</taxon>
        <taxon>Alphaproteobacteria</taxon>
        <taxon>Hyphomicrobiales</taxon>
        <taxon>Methylobacteriaceae</taxon>
        <taxon>Methylobacterium</taxon>
    </lineage>
</organism>
<evidence type="ECO:0008006" key="9">
    <source>
        <dbReference type="Google" id="ProtNLM"/>
    </source>
</evidence>
<keyword evidence="2" id="KW-1003">Cell membrane</keyword>
<evidence type="ECO:0000313" key="7">
    <source>
        <dbReference type="EMBL" id="KMO16740.1"/>
    </source>
</evidence>
<dbReference type="PANTHER" id="PTHR30086">
    <property type="entry name" value="ARGININE EXPORTER PROTEIN ARGO"/>
    <property type="match status" value="1"/>
</dbReference>
<dbReference type="Proteomes" id="UP000036471">
    <property type="component" value="Unassembled WGS sequence"/>
</dbReference>
<evidence type="ECO:0000256" key="4">
    <source>
        <dbReference type="ARBA" id="ARBA00022989"/>
    </source>
</evidence>
<dbReference type="PANTHER" id="PTHR30086:SF20">
    <property type="entry name" value="ARGININE EXPORTER PROTEIN ARGO-RELATED"/>
    <property type="match status" value="1"/>
</dbReference>
<evidence type="ECO:0000256" key="5">
    <source>
        <dbReference type="ARBA" id="ARBA00023136"/>
    </source>
</evidence>
<keyword evidence="8" id="KW-1185">Reference proteome</keyword>
<evidence type="ECO:0000256" key="3">
    <source>
        <dbReference type="ARBA" id="ARBA00022692"/>
    </source>
</evidence>
<proteinExistence type="predicted"/>
<feature type="transmembrane region" description="Helical" evidence="6">
    <location>
        <begin position="45"/>
        <end position="67"/>
    </location>
</feature>
<evidence type="ECO:0000256" key="1">
    <source>
        <dbReference type="ARBA" id="ARBA00004651"/>
    </source>
</evidence>
<name>A0ABR5H138_9HYPH</name>
<sequence length="197" mass="21156">MTPEQTLALAAFAFVTSITPGPNNLMLMASGATFGVRRTVPHALGVALGFALMVLLVGSGLVGLFAAAPWLDTVLKAASVAYMVFLAWKIATAPPPEEAVQTRRPMTFLAASAFQWINPKAWTMALTAATVYAPGQSLVGLVAVALVFGIVNFPSVSVWVVLGQQMRRLLTDTRRMRMFNLFMATLLVASLYPVLFH</sequence>
<keyword evidence="3 6" id="KW-0812">Transmembrane</keyword>
<evidence type="ECO:0000313" key="8">
    <source>
        <dbReference type="Proteomes" id="UP000036471"/>
    </source>
</evidence>
<accession>A0ABR5H138</accession>
<keyword evidence="5 6" id="KW-0472">Membrane</keyword>
<feature type="transmembrane region" description="Helical" evidence="6">
    <location>
        <begin position="138"/>
        <end position="162"/>
    </location>
</feature>
<gene>
    <name evidence="7" type="ORF">QR79_22555</name>
</gene>
<evidence type="ECO:0000256" key="2">
    <source>
        <dbReference type="ARBA" id="ARBA00022475"/>
    </source>
</evidence>
<keyword evidence="4 6" id="KW-1133">Transmembrane helix</keyword>
<evidence type="ECO:0000256" key="6">
    <source>
        <dbReference type="SAM" id="Phobius"/>
    </source>
</evidence>
<comment type="subcellular location">
    <subcellularLocation>
        <location evidence="1">Cell membrane</location>
        <topology evidence="1">Multi-pass membrane protein</topology>
    </subcellularLocation>
</comment>
<dbReference type="Pfam" id="PF01810">
    <property type="entry name" value="LysE"/>
    <property type="match status" value="1"/>
</dbReference>
<dbReference type="RefSeq" id="WP_048427605.1">
    <property type="nucleotide sequence ID" value="NZ_JTHF01000091.1"/>
</dbReference>
<dbReference type="InterPro" id="IPR001123">
    <property type="entry name" value="LeuE-type"/>
</dbReference>
<comment type="caution">
    <text evidence="7">The sequence shown here is derived from an EMBL/GenBank/DDBJ whole genome shotgun (WGS) entry which is preliminary data.</text>
</comment>
<feature type="transmembrane region" description="Helical" evidence="6">
    <location>
        <begin position="178"/>
        <end position="196"/>
    </location>
</feature>
<dbReference type="EMBL" id="JTHG01000233">
    <property type="protein sequence ID" value="KMO16740.1"/>
    <property type="molecule type" value="Genomic_DNA"/>
</dbReference>